<dbReference type="InterPro" id="IPR050855">
    <property type="entry name" value="NDM-1-like"/>
</dbReference>
<feature type="domain" description="Metallo-beta-lactamase" evidence="1">
    <location>
        <begin position="52"/>
        <end position="240"/>
    </location>
</feature>
<dbReference type="Pfam" id="PF00753">
    <property type="entry name" value="Lactamase_B"/>
    <property type="match status" value="1"/>
</dbReference>
<dbReference type="AlphaFoldDB" id="A0A4R4W3A9"/>
<reference evidence="2 3" key="1">
    <citation type="submission" date="2019-03" db="EMBL/GenBank/DDBJ databases">
        <title>Draft genome sequences of novel Actinobacteria.</title>
        <authorList>
            <person name="Sahin N."/>
            <person name="Ay H."/>
            <person name="Saygin H."/>
        </authorList>
    </citation>
    <scope>NUCLEOTIDE SEQUENCE [LARGE SCALE GENOMIC DNA]</scope>
    <source>
        <strain evidence="2 3">KC310</strain>
    </source>
</reference>
<dbReference type="InterPro" id="IPR036866">
    <property type="entry name" value="RibonucZ/Hydroxyglut_hydro"/>
</dbReference>
<dbReference type="RefSeq" id="WP_132595439.1">
    <property type="nucleotide sequence ID" value="NZ_SMKO01000026.1"/>
</dbReference>
<dbReference type="CDD" id="cd16282">
    <property type="entry name" value="metallo-hydrolase-like_MBL-fold"/>
    <property type="match status" value="1"/>
</dbReference>
<dbReference type="SMART" id="SM00849">
    <property type="entry name" value="Lactamase_B"/>
    <property type="match status" value="1"/>
</dbReference>
<dbReference type="Proteomes" id="UP000295258">
    <property type="component" value="Unassembled WGS sequence"/>
</dbReference>
<dbReference type="InterPro" id="IPR001279">
    <property type="entry name" value="Metallo-B-lactamas"/>
</dbReference>
<organism evidence="2 3">
    <name type="scientific">Nonomuraea deserti</name>
    <dbReference type="NCBI Taxonomy" id="1848322"/>
    <lineage>
        <taxon>Bacteria</taxon>
        <taxon>Bacillati</taxon>
        <taxon>Actinomycetota</taxon>
        <taxon>Actinomycetes</taxon>
        <taxon>Streptosporangiales</taxon>
        <taxon>Streptosporangiaceae</taxon>
        <taxon>Nonomuraea</taxon>
    </lineage>
</organism>
<dbReference type="SUPFAM" id="SSF56281">
    <property type="entry name" value="Metallo-hydrolase/oxidoreductase"/>
    <property type="match status" value="1"/>
</dbReference>
<name>A0A4R4W3A9_9ACTN</name>
<dbReference type="Gene3D" id="3.60.15.10">
    <property type="entry name" value="Ribonuclease Z/Hydroxyacylglutathione hydrolase-like"/>
    <property type="match status" value="1"/>
</dbReference>
<dbReference type="EMBL" id="SMKO01000026">
    <property type="protein sequence ID" value="TDD07470.1"/>
    <property type="molecule type" value="Genomic_DNA"/>
</dbReference>
<sequence>MSELSRHLLDREIKERPPEYYGPNLSPVGLEFQAQELGTGVHALMATVPPKDNNGVVAGTKASLIIDSGVTPAVGAQVQRAAKDVTDRPLRYLANTTYHGDHTFGNLAFPDDVAVITSRENRDNMHDLAYEKEMRSNNMYGAEAEFDAFTTWRLPDIVFDTGAEIDLGGITVELHRFGPGNGPGDTIVYIPSTRTAWTGNYLCAAGSAHMMLQGGPVPYIQGLRAMKAGLPELETIVPGHGPIGDGPQAIDALLAYLERLQDEVSTAYRAGVPIDEVYARCTDPWAGGLDPEFAARLDAYPSTPAPGRQDFLGLCRQLHRICVMTTYRICEQVA</sequence>
<dbReference type="PANTHER" id="PTHR42951:SF4">
    <property type="entry name" value="ACYL-COENZYME A THIOESTERASE MBLAC2"/>
    <property type="match status" value="1"/>
</dbReference>
<gene>
    <name evidence="2" type="ORF">E1292_13270</name>
</gene>
<evidence type="ECO:0000313" key="2">
    <source>
        <dbReference type="EMBL" id="TDD07470.1"/>
    </source>
</evidence>
<dbReference type="GO" id="GO:0016787">
    <property type="term" value="F:hydrolase activity"/>
    <property type="evidence" value="ECO:0007669"/>
    <property type="project" value="UniProtKB-KW"/>
</dbReference>
<evidence type="ECO:0000313" key="3">
    <source>
        <dbReference type="Proteomes" id="UP000295258"/>
    </source>
</evidence>
<evidence type="ECO:0000259" key="1">
    <source>
        <dbReference type="SMART" id="SM00849"/>
    </source>
</evidence>
<keyword evidence="3" id="KW-1185">Reference proteome</keyword>
<proteinExistence type="predicted"/>
<keyword evidence="2" id="KW-0378">Hydrolase</keyword>
<protein>
    <submittedName>
        <fullName evidence="2">MBL fold metallo-hydrolase</fullName>
    </submittedName>
</protein>
<dbReference type="PANTHER" id="PTHR42951">
    <property type="entry name" value="METALLO-BETA-LACTAMASE DOMAIN-CONTAINING"/>
    <property type="match status" value="1"/>
</dbReference>
<accession>A0A4R4W3A9</accession>
<comment type="caution">
    <text evidence="2">The sequence shown here is derived from an EMBL/GenBank/DDBJ whole genome shotgun (WGS) entry which is preliminary data.</text>
</comment>